<reference evidence="8" key="1">
    <citation type="journal article" date="2019" name="Int. J. Syst. Evol. Microbiol.">
        <title>The Global Catalogue of Microorganisms (GCM) 10K type strain sequencing project: providing services to taxonomists for standard genome sequencing and annotation.</title>
        <authorList>
            <consortium name="The Broad Institute Genomics Platform"/>
            <consortium name="The Broad Institute Genome Sequencing Center for Infectious Disease"/>
            <person name="Wu L."/>
            <person name="Ma J."/>
        </authorList>
    </citation>
    <scope>NUCLEOTIDE SEQUENCE [LARGE SCALE GENOMIC DNA]</scope>
    <source>
        <strain evidence="8">CGMCC 1.12471</strain>
    </source>
</reference>
<evidence type="ECO:0000256" key="1">
    <source>
        <dbReference type="ARBA" id="ARBA00010641"/>
    </source>
</evidence>
<evidence type="ECO:0000313" key="7">
    <source>
        <dbReference type="EMBL" id="MFD1722378.1"/>
    </source>
</evidence>
<dbReference type="EMBL" id="JBHUEA010000019">
    <property type="protein sequence ID" value="MFD1722378.1"/>
    <property type="molecule type" value="Genomic_DNA"/>
</dbReference>
<dbReference type="Gene3D" id="1.10.10.10">
    <property type="entry name" value="Winged helix-like DNA-binding domain superfamily/Winged helix DNA-binding domain"/>
    <property type="match status" value="1"/>
</dbReference>
<comment type="caution">
    <text evidence="7">The sequence shown here is derived from an EMBL/GenBank/DDBJ whole genome shotgun (WGS) entry which is preliminary data.</text>
</comment>
<dbReference type="NCBIfam" id="TIGR02937">
    <property type="entry name" value="sigma70-ECF"/>
    <property type="match status" value="1"/>
</dbReference>
<dbReference type="InterPro" id="IPR013325">
    <property type="entry name" value="RNA_pol_sigma_r2"/>
</dbReference>
<proteinExistence type="inferred from homology"/>
<sequence length="197" mass="21919">MRVESGEESSWWAAASAGDARAFNRLFALHRDHVFRFARRLLPTNADADDVAAAAFLELWRRRQAVRLVEGSVRPWLLVTAGNIARNTRRGTRRWQALLAQLPREPMEPLDPAEVAGARVDGQRAATPLGAALRRLRPVDLSLLTLTVFEGYSVSEAAAVLQLSESTARSRLTRARARLRNLLSVDPITRSTLLEES</sequence>
<name>A0ABW4LGL9_9MICO</name>
<dbReference type="PANTHER" id="PTHR43133">
    <property type="entry name" value="RNA POLYMERASE ECF-TYPE SIGMA FACTO"/>
    <property type="match status" value="1"/>
</dbReference>
<evidence type="ECO:0000313" key="8">
    <source>
        <dbReference type="Proteomes" id="UP001597347"/>
    </source>
</evidence>
<keyword evidence="4" id="KW-0804">Transcription</keyword>
<evidence type="ECO:0000256" key="3">
    <source>
        <dbReference type="ARBA" id="ARBA00023082"/>
    </source>
</evidence>
<dbReference type="InterPro" id="IPR013324">
    <property type="entry name" value="RNA_pol_sigma_r3/r4-like"/>
</dbReference>
<dbReference type="PANTHER" id="PTHR43133:SF25">
    <property type="entry name" value="RNA POLYMERASE SIGMA FACTOR RFAY-RELATED"/>
    <property type="match status" value="1"/>
</dbReference>
<comment type="similarity">
    <text evidence="1">Belongs to the sigma-70 factor family. ECF subfamily.</text>
</comment>
<evidence type="ECO:0000256" key="4">
    <source>
        <dbReference type="ARBA" id="ARBA00023163"/>
    </source>
</evidence>
<feature type="domain" description="RNA polymerase sigma-70 region 2" evidence="5">
    <location>
        <begin position="26"/>
        <end position="94"/>
    </location>
</feature>
<gene>
    <name evidence="7" type="ORF">ACFSBI_12535</name>
</gene>
<protein>
    <submittedName>
        <fullName evidence="7">RNA polymerase sigma factor</fullName>
    </submittedName>
</protein>
<dbReference type="Pfam" id="PF04542">
    <property type="entry name" value="Sigma70_r2"/>
    <property type="match status" value="1"/>
</dbReference>
<dbReference type="InterPro" id="IPR039425">
    <property type="entry name" value="RNA_pol_sigma-70-like"/>
</dbReference>
<evidence type="ECO:0000259" key="5">
    <source>
        <dbReference type="Pfam" id="PF04542"/>
    </source>
</evidence>
<accession>A0ABW4LGL9</accession>
<dbReference type="InterPro" id="IPR014284">
    <property type="entry name" value="RNA_pol_sigma-70_dom"/>
</dbReference>
<dbReference type="SUPFAM" id="SSF88659">
    <property type="entry name" value="Sigma3 and sigma4 domains of RNA polymerase sigma factors"/>
    <property type="match status" value="1"/>
</dbReference>
<dbReference type="RefSeq" id="WP_377935422.1">
    <property type="nucleotide sequence ID" value="NZ_JBHUEA010000019.1"/>
</dbReference>
<dbReference type="SUPFAM" id="SSF88946">
    <property type="entry name" value="Sigma2 domain of RNA polymerase sigma factors"/>
    <property type="match status" value="1"/>
</dbReference>
<dbReference type="Gene3D" id="1.10.1740.10">
    <property type="match status" value="1"/>
</dbReference>
<dbReference type="InterPro" id="IPR013249">
    <property type="entry name" value="RNA_pol_sigma70_r4_t2"/>
</dbReference>
<evidence type="ECO:0000256" key="2">
    <source>
        <dbReference type="ARBA" id="ARBA00023015"/>
    </source>
</evidence>
<keyword evidence="3" id="KW-0731">Sigma factor</keyword>
<evidence type="ECO:0000259" key="6">
    <source>
        <dbReference type="Pfam" id="PF08281"/>
    </source>
</evidence>
<keyword evidence="8" id="KW-1185">Reference proteome</keyword>
<organism evidence="7 8">
    <name type="scientific">Amnibacterium endophyticum</name>
    <dbReference type="NCBI Taxonomy" id="2109337"/>
    <lineage>
        <taxon>Bacteria</taxon>
        <taxon>Bacillati</taxon>
        <taxon>Actinomycetota</taxon>
        <taxon>Actinomycetes</taxon>
        <taxon>Micrococcales</taxon>
        <taxon>Microbacteriaceae</taxon>
        <taxon>Amnibacterium</taxon>
    </lineage>
</organism>
<dbReference type="Pfam" id="PF08281">
    <property type="entry name" value="Sigma70_r4_2"/>
    <property type="match status" value="1"/>
</dbReference>
<keyword evidence="2" id="KW-0805">Transcription regulation</keyword>
<dbReference type="InterPro" id="IPR007627">
    <property type="entry name" value="RNA_pol_sigma70_r2"/>
</dbReference>
<dbReference type="Proteomes" id="UP001597347">
    <property type="component" value="Unassembled WGS sequence"/>
</dbReference>
<dbReference type="InterPro" id="IPR036388">
    <property type="entry name" value="WH-like_DNA-bd_sf"/>
</dbReference>
<feature type="domain" description="RNA polymerase sigma factor 70 region 4 type 2" evidence="6">
    <location>
        <begin position="129"/>
        <end position="179"/>
    </location>
</feature>